<dbReference type="NCBIfam" id="TIGR02218">
    <property type="entry name" value="phg_TIGR02218"/>
    <property type="match status" value="1"/>
</dbReference>
<organism evidence="3 4">
    <name type="scientific">Brevundimonas vesicularis</name>
    <name type="common">Pseudomonas vesicularis</name>
    <dbReference type="NCBI Taxonomy" id="41276"/>
    <lineage>
        <taxon>Bacteria</taxon>
        <taxon>Pseudomonadati</taxon>
        <taxon>Pseudomonadota</taxon>
        <taxon>Alphaproteobacteria</taxon>
        <taxon>Caulobacterales</taxon>
        <taxon>Caulobacteraceae</taxon>
        <taxon>Brevundimonas</taxon>
    </lineage>
</organism>
<reference evidence="3 4" key="1">
    <citation type="submission" date="2018-06" db="EMBL/GenBank/DDBJ databases">
        <authorList>
            <consortium name="Pathogen Informatics"/>
            <person name="Doyle S."/>
        </authorList>
    </citation>
    <scope>NUCLEOTIDE SEQUENCE [LARGE SCALE GENOMIC DNA]</scope>
    <source>
        <strain evidence="3 4">NCTC11166</strain>
    </source>
</reference>
<dbReference type="AlphaFoldDB" id="A0A2X1B6E7"/>
<evidence type="ECO:0000256" key="1">
    <source>
        <dbReference type="SAM" id="MobiDB-lite"/>
    </source>
</evidence>
<evidence type="ECO:0000313" key="4">
    <source>
        <dbReference type="Proteomes" id="UP000251186"/>
    </source>
</evidence>
<gene>
    <name evidence="3" type="ORF">NCTC11166_00230</name>
</gene>
<feature type="domain" description="Bacteriophage phiJL001 Gp84 C-terminal" evidence="2">
    <location>
        <begin position="213"/>
        <end position="240"/>
    </location>
</feature>
<dbReference type="Pfam" id="PF09356">
    <property type="entry name" value="Phage_BR0599"/>
    <property type="match status" value="1"/>
</dbReference>
<accession>A0A2X1B6E7</accession>
<evidence type="ECO:0000313" key="3">
    <source>
        <dbReference type="EMBL" id="SPU51920.1"/>
    </source>
</evidence>
<name>A0A2X1B6E7_BREVE</name>
<evidence type="ECO:0000259" key="2">
    <source>
        <dbReference type="Pfam" id="PF09356"/>
    </source>
</evidence>
<dbReference type="EMBL" id="UAQP01000005">
    <property type="protein sequence ID" value="SPU51920.1"/>
    <property type="molecule type" value="Genomic_DNA"/>
</dbReference>
<proteinExistence type="predicted"/>
<dbReference type="InterPro" id="IPR018964">
    <property type="entry name" value="Phage_phiJL001_Gp84_C"/>
</dbReference>
<dbReference type="Pfam" id="PF09931">
    <property type="entry name" value="Phage_phiJL001_Gp84_N"/>
    <property type="match status" value="1"/>
</dbReference>
<dbReference type="Proteomes" id="UP000251186">
    <property type="component" value="Unassembled WGS sequence"/>
</dbReference>
<feature type="region of interest" description="Disordered" evidence="1">
    <location>
        <begin position="1"/>
        <end position="25"/>
    </location>
</feature>
<sequence>MVSGAWREIGPGIDQRPDTASPMRSSSLLATRHYPLATERKRNMRNITEEMAARIESGAATLCHVWRLERADGVAMGFTDHDRDLVVDGAVCRAASGWTAGAGESAVGLAAGSVSAAGVLDDATIAEADVAAGLFDAATVELWRVDWARPDLKVRLWSGALAKIRRQGDSFVAELEGPLAKLERVVGRTYGRMCDARLGDQRCGVAAPAGRVCDKRWETCVGTFGNGANFRGFPDVPGDDFLTAYPAGNARNDGGSRR</sequence>
<protein>
    <submittedName>
        <fullName evidence="3">Uncharacterized conserved protein</fullName>
    </submittedName>
</protein>
<dbReference type="InterPro" id="IPR011928">
    <property type="entry name" value="Phage_phiJL001_Gp84"/>
</dbReference>